<dbReference type="Proteomes" id="UP000676336">
    <property type="component" value="Unassembled WGS sequence"/>
</dbReference>
<dbReference type="GO" id="GO:0006405">
    <property type="term" value="P:RNA export from nucleus"/>
    <property type="evidence" value="ECO:0007669"/>
    <property type="project" value="TreeGrafter"/>
</dbReference>
<feature type="non-terminal residue" evidence="1">
    <location>
        <position position="1"/>
    </location>
</feature>
<protein>
    <submittedName>
        <fullName evidence="1">Uncharacterized protein</fullName>
    </submittedName>
</protein>
<dbReference type="EMBL" id="CAJOBI010002344">
    <property type="protein sequence ID" value="CAF3924739.1"/>
    <property type="molecule type" value="Genomic_DNA"/>
</dbReference>
<reference evidence="1" key="1">
    <citation type="submission" date="2021-02" db="EMBL/GenBank/DDBJ databases">
        <authorList>
            <person name="Nowell W R."/>
        </authorList>
    </citation>
    <scope>NUCLEOTIDE SEQUENCE</scope>
</reference>
<evidence type="ECO:0000313" key="1">
    <source>
        <dbReference type="EMBL" id="CAF3924739.1"/>
    </source>
</evidence>
<dbReference type="AlphaFoldDB" id="A0A8S2LW00"/>
<name>A0A8S2LW00_9BILA</name>
<accession>A0A8S2LW00</accession>
<evidence type="ECO:0000313" key="2">
    <source>
        <dbReference type="Proteomes" id="UP000676336"/>
    </source>
</evidence>
<gene>
    <name evidence="1" type="ORF">SMN809_LOCUS7861</name>
</gene>
<dbReference type="GO" id="GO:0044611">
    <property type="term" value="C:nuclear pore inner ring"/>
    <property type="evidence" value="ECO:0007669"/>
    <property type="project" value="TreeGrafter"/>
</dbReference>
<dbReference type="PANTHER" id="PTHR31431:SF1">
    <property type="entry name" value="NUCLEOPORIN NUP188"/>
    <property type="match status" value="1"/>
</dbReference>
<organism evidence="1 2">
    <name type="scientific">Rotaria magnacalcarata</name>
    <dbReference type="NCBI Taxonomy" id="392030"/>
    <lineage>
        <taxon>Eukaryota</taxon>
        <taxon>Metazoa</taxon>
        <taxon>Spiralia</taxon>
        <taxon>Gnathifera</taxon>
        <taxon>Rotifera</taxon>
        <taxon>Eurotatoria</taxon>
        <taxon>Bdelloidea</taxon>
        <taxon>Philodinida</taxon>
        <taxon>Philodinidae</taxon>
        <taxon>Rotaria</taxon>
    </lineage>
</organism>
<comment type="caution">
    <text evidence="1">The sequence shown here is derived from an EMBL/GenBank/DDBJ whole genome shotgun (WGS) entry which is preliminary data.</text>
</comment>
<dbReference type="InterPro" id="IPR044840">
    <property type="entry name" value="Nup188"/>
</dbReference>
<dbReference type="PANTHER" id="PTHR31431">
    <property type="entry name" value="NUCLEOPORIN NUP188 HOMOLOG"/>
    <property type="match status" value="1"/>
</dbReference>
<sequence length="1022" mass="116520">MQKTNNDKFENFRSAFYDVLFLGIITIREDTRGFIQNNFNQQFIVWSCKYDPQAILLLILDQALAYVRNQDRVDETDPNVLTMFTKTLAIIDCISTLIKIRPEYYDRFNGILLRTIYILPGGTTDRFRAIIFHLLFSTLPKSIKIKRWLPIREQCLKLIWTVIVRCLGPTAAVKVSTDDDEPNKSPVFIFGWLQHPSVNQTLLLCARPADSDTSLSDPTNRTLYQSCLQNSMSIISSVIDYQVETCKHNINTTNNPFGSKLLIKVCIDFLLQHINDIKAPICLRCLTSLAKITPGLSILLETNIERFRTFIIENIKNRKSPDITMAILDFLIVCVDSQPALLGYLCDINTAPTATFGSSTILQPIVELLRWSTQACRTFFQSNIDDDILNEQSLSFSFFSSVIAFTKALLCLNNDRIRKILPGGETWLQELASIVQLVLTRNDSTCMKIAVICINLTINAFIKWRNDKAQAPLNILPTYINLANHILGPEYVSIYVKYCYLDALVLLIQTFLELSPDIDQQQYDLTLYSTVIVHLLDFVDYCNDIIDIHPATTPQYKCAVKALVHTFHLLSIFVSKEESPTLSVNLKQERTVANVIDLFHKVSQERDNFRICYTILSFLYELTKKNDSTQWFHTMNIIPRTLQTLRFIVQQQANNTNEDQNSQTNWSKVVRLYLLLNIFLIHAETVHGDCRHFNNASDVFAACSEYIVESFHNVTKQFSLLSLDNADVCCQFFACLTQFYNQLMSKHHKEACICIAAVNYLLHDAINLLLHSALVHNMLTKKVRCAYRSELENQENIIPDYSISQSIVMDNSQLSQRTSLRAASGFLNQSITSSVGAPPVTPSEGTPKPRLVNVRQQVAAASAQPASSQAPEFEQVQVGLLRLLCTCCWALHPCTIPLNELNESILYKQTIDYDSFKYLVEPLFNTPTLERRTAPSFGTWLTGAQYIVTQMERFSLIKSSSPRPARIKESDLERLVQQRPFLVLALEHLLSLILSQVPLFMRSTYLGETQKNMMKQTLSLEL</sequence>
<proteinExistence type="predicted"/>
<dbReference type="GO" id="GO:0006606">
    <property type="term" value="P:protein import into nucleus"/>
    <property type="evidence" value="ECO:0007669"/>
    <property type="project" value="TreeGrafter"/>
</dbReference>
<dbReference type="GO" id="GO:0017056">
    <property type="term" value="F:structural constituent of nuclear pore"/>
    <property type="evidence" value="ECO:0007669"/>
    <property type="project" value="InterPro"/>
</dbReference>